<dbReference type="InterPro" id="IPR029787">
    <property type="entry name" value="Nucleotide_cyclase"/>
</dbReference>
<dbReference type="SUPFAM" id="SSF55073">
    <property type="entry name" value="Nucleotide cyclase"/>
    <property type="match status" value="1"/>
</dbReference>
<dbReference type="Pfam" id="PF00990">
    <property type="entry name" value="GGDEF"/>
    <property type="match status" value="1"/>
</dbReference>
<keyword evidence="4" id="KW-0472">Membrane</keyword>
<dbReference type="PROSITE" id="PS50887">
    <property type="entry name" value="GGDEF"/>
    <property type="match status" value="1"/>
</dbReference>
<dbReference type="Gene3D" id="3.30.70.270">
    <property type="match status" value="1"/>
</dbReference>
<dbReference type="NCBIfam" id="TIGR00254">
    <property type="entry name" value="GGDEF"/>
    <property type="match status" value="1"/>
</dbReference>
<dbReference type="AlphaFoldDB" id="A0A4Q0XT32"/>
<protein>
    <recommendedName>
        <fullName evidence="1">diguanylate cyclase</fullName>
        <ecNumber evidence="1">2.7.7.65</ecNumber>
    </recommendedName>
</protein>
<gene>
    <name evidence="6" type="ORF">CRV04_00535</name>
</gene>
<dbReference type="OrthoDB" id="5349239at2"/>
<feature type="coiled-coil region" evidence="3">
    <location>
        <begin position="277"/>
        <end position="304"/>
    </location>
</feature>
<evidence type="ECO:0000256" key="4">
    <source>
        <dbReference type="SAM" id="Phobius"/>
    </source>
</evidence>
<dbReference type="CDD" id="cd01949">
    <property type="entry name" value="GGDEF"/>
    <property type="match status" value="1"/>
</dbReference>
<dbReference type="SMART" id="SM00267">
    <property type="entry name" value="GGDEF"/>
    <property type="match status" value="1"/>
</dbReference>
<keyword evidence="4" id="KW-1133">Transmembrane helix</keyword>
<feature type="domain" description="GGDEF" evidence="5">
    <location>
        <begin position="339"/>
        <end position="472"/>
    </location>
</feature>
<dbReference type="EC" id="2.7.7.65" evidence="1"/>
<dbReference type="InterPro" id="IPR000160">
    <property type="entry name" value="GGDEF_dom"/>
</dbReference>
<dbReference type="PANTHER" id="PTHR45138">
    <property type="entry name" value="REGULATORY COMPONENTS OF SENSORY TRANSDUCTION SYSTEM"/>
    <property type="match status" value="1"/>
</dbReference>
<dbReference type="InterPro" id="IPR050469">
    <property type="entry name" value="Diguanylate_Cyclase"/>
</dbReference>
<dbReference type="FunFam" id="3.30.70.270:FF:000001">
    <property type="entry name" value="Diguanylate cyclase domain protein"/>
    <property type="match status" value="1"/>
</dbReference>
<comment type="caution">
    <text evidence="6">The sequence shown here is derived from an EMBL/GenBank/DDBJ whole genome shotgun (WGS) entry which is preliminary data.</text>
</comment>
<dbReference type="GO" id="GO:0052621">
    <property type="term" value="F:diguanylate cyclase activity"/>
    <property type="evidence" value="ECO:0007669"/>
    <property type="project" value="UniProtKB-EC"/>
</dbReference>
<evidence type="ECO:0000313" key="7">
    <source>
        <dbReference type="Proteomes" id="UP000290657"/>
    </source>
</evidence>
<dbReference type="RefSeq" id="WP_128994671.1">
    <property type="nucleotide sequence ID" value="NZ_PDKN01000001.1"/>
</dbReference>
<sequence length="481" mass="55989">MKRFFNSRSIFFGSLILCVILFYCLSQNFFLTNYHTIESIQNEKHINNLLTHINTEIQQIDKVANTFIYSGFNIATISEIGMIGLDFIVYKNIKDGTVFSRYNYNNDEIIPLIENQTPFENDLIELFKHQSYTADIYTYKNRIFYLIKKQLNPTAFIYLGKNLNNNSLQKLSEDFAQLNITHEHITQTTLKLSTRLIENIFVQTSLEARQIINNISFYNHHDEYLFSIKTINPRKFVNEGEKTIQIVNAIMGLFLAVILYIIYKTQMLYRRVLQKDKKILESKVEKRTKQLEGLLKKVKKSNEQLHYLAYSDPLTKTHNRRSFFIESEKVLKQALEDKSSVSLVMIDIDNFKQINDKYGHNIGDKVLVAFASMIKDEIGEDDIFGRLGGEEFAIVFPNTQLDDANKKVENLRKMVANLEIKLKCGHRLKFTASFGLNDNSLSHNIDEILKNADELLYSAKHSGKNLVRSRINQTALWCDLY</sequence>
<dbReference type="Proteomes" id="UP000290657">
    <property type="component" value="Unassembled WGS sequence"/>
</dbReference>
<keyword evidence="3" id="KW-0175">Coiled coil</keyword>
<evidence type="ECO:0000313" key="6">
    <source>
        <dbReference type="EMBL" id="RXJ60536.1"/>
    </source>
</evidence>
<proteinExistence type="predicted"/>
<reference evidence="6 7" key="1">
    <citation type="submission" date="2017-10" db="EMBL/GenBank/DDBJ databases">
        <title>Genomics of the genus Arcobacter.</title>
        <authorList>
            <person name="Perez-Cataluna A."/>
            <person name="Figueras M.J."/>
        </authorList>
    </citation>
    <scope>NUCLEOTIDE SEQUENCE [LARGE SCALE GENOMIC DNA]</scope>
    <source>
        <strain evidence="6 7">CECT 8987</strain>
    </source>
</reference>
<evidence type="ECO:0000256" key="1">
    <source>
        <dbReference type="ARBA" id="ARBA00012528"/>
    </source>
</evidence>
<feature type="transmembrane region" description="Helical" evidence="4">
    <location>
        <begin position="244"/>
        <end position="263"/>
    </location>
</feature>
<accession>A0A4Q0XT32</accession>
<evidence type="ECO:0000256" key="3">
    <source>
        <dbReference type="SAM" id="Coils"/>
    </source>
</evidence>
<evidence type="ECO:0000256" key="2">
    <source>
        <dbReference type="ARBA" id="ARBA00034247"/>
    </source>
</evidence>
<keyword evidence="7" id="KW-1185">Reference proteome</keyword>
<comment type="catalytic activity">
    <reaction evidence="2">
        <text>2 GTP = 3',3'-c-di-GMP + 2 diphosphate</text>
        <dbReference type="Rhea" id="RHEA:24898"/>
        <dbReference type="ChEBI" id="CHEBI:33019"/>
        <dbReference type="ChEBI" id="CHEBI:37565"/>
        <dbReference type="ChEBI" id="CHEBI:58805"/>
        <dbReference type="EC" id="2.7.7.65"/>
    </reaction>
</comment>
<name>A0A4Q0XT32_9BACT</name>
<dbReference type="InterPro" id="IPR043128">
    <property type="entry name" value="Rev_trsase/Diguanyl_cyclase"/>
</dbReference>
<dbReference type="PANTHER" id="PTHR45138:SF9">
    <property type="entry name" value="DIGUANYLATE CYCLASE DGCM-RELATED"/>
    <property type="match status" value="1"/>
</dbReference>
<evidence type="ECO:0000259" key="5">
    <source>
        <dbReference type="PROSITE" id="PS50887"/>
    </source>
</evidence>
<dbReference type="EMBL" id="PDKN01000001">
    <property type="protein sequence ID" value="RXJ60536.1"/>
    <property type="molecule type" value="Genomic_DNA"/>
</dbReference>
<organism evidence="6 7">
    <name type="scientific">Candidatus Marinarcus aquaticus</name>
    <dbReference type="NCBI Taxonomy" id="2044504"/>
    <lineage>
        <taxon>Bacteria</taxon>
        <taxon>Pseudomonadati</taxon>
        <taxon>Campylobacterota</taxon>
        <taxon>Epsilonproteobacteria</taxon>
        <taxon>Campylobacterales</taxon>
        <taxon>Arcobacteraceae</taxon>
        <taxon>Candidatus Marinarcus</taxon>
    </lineage>
</organism>
<keyword evidence="4" id="KW-0812">Transmembrane</keyword>